<evidence type="ECO:0000313" key="1">
    <source>
        <dbReference type="EMBL" id="ACX95791.1"/>
    </source>
</evidence>
<dbReference type="HOGENOM" id="CLU_2569105_0_0_6"/>
<dbReference type="AlphaFoldDB" id="D0KZB8"/>
<dbReference type="KEGG" id="hna:Hneap_0951"/>
<reference evidence="1 2" key="1">
    <citation type="submission" date="2009-10" db="EMBL/GenBank/DDBJ databases">
        <title>Complete sequence of Halothiobacillus neapolitanus c2.</title>
        <authorList>
            <consortium name="US DOE Joint Genome Institute"/>
            <person name="Lucas S."/>
            <person name="Copeland A."/>
            <person name="Lapidus A."/>
            <person name="Glavina del Rio T."/>
            <person name="Tice H."/>
            <person name="Bruce D."/>
            <person name="Goodwin L."/>
            <person name="Pitluck S."/>
            <person name="Davenport K."/>
            <person name="Brettin T."/>
            <person name="Detter J.C."/>
            <person name="Han C."/>
            <person name="Tapia R."/>
            <person name="Larimer F."/>
            <person name="Land M."/>
            <person name="Hauser L."/>
            <person name="Kyrpides N."/>
            <person name="Mikhailova N."/>
            <person name="Kerfeld C."/>
            <person name="Cannon G."/>
            <person name="Heinhort S."/>
        </authorList>
    </citation>
    <scope>NUCLEOTIDE SEQUENCE [LARGE SCALE GENOMIC DNA]</scope>
    <source>
        <strain evidence="2">ATCC 23641 / c2</strain>
    </source>
</reference>
<dbReference type="EMBL" id="CP001801">
    <property type="protein sequence ID" value="ACX95791.1"/>
    <property type="molecule type" value="Genomic_DNA"/>
</dbReference>
<proteinExistence type="predicted"/>
<sequence>MEAWDYSAYNSESRIVDVPSFAPVGNSMPIDGLLLTQQATRRLLRAAREGRHYLSIDSADTADRHRSPHIVSARLLLPRRL</sequence>
<keyword evidence="2" id="KW-1185">Reference proteome</keyword>
<evidence type="ECO:0000313" key="2">
    <source>
        <dbReference type="Proteomes" id="UP000009102"/>
    </source>
</evidence>
<dbReference type="Proteomes" id="UP000009102">
    <property type="component" value="Chromosome"/>
</dbReference>
<protein>
    <submittedName>
        <fullName evidence="1">Uncharacterized protein</fullName>
    </submittedName>
</protein>
<organism evidence="1 2">
    <name type="scientific">Halothiobacillus neapolitanus (strain ATCC 23641 / DSM 15147 / CIP 104769 / NCIMB 8539 / c2)</name>
    <name type="common">Thiobacillus neapolitanus</name>
    <dbReference type="NCBI Taxonomy" id="555778"/>
    <lineage>
        <taxon>Bacteria</taxon>
        <taxon>Pseudomonadati</taxon>
        <taxon>Pseudomonadota</taxon>
        <taxon>Gammaproteobacteria</taxon>
        <taxon>Chromatiales</taxon>
        <taxon>Halothiobacillaceae</taxon>
        <taxon>Halothiobacillus</taxon>
    </lineage>
</organism>
<name>D0KZB8_HALNC</name>
<accession>D0KZB8</accession>
<gene>
    <name evidence="1" type="ordered locus">Hneap_0951</name>
</gene>